<dbReference type="Proteomes" id="UP001158598">
    <property type="component" value="Chromosome"/>
</dbReference>
<feature type="region of interest" description="Disordered" evidence="1">
    <location>
        <begin position="1"/>
        <end position="41"/>
    </location>
</feature>
<evidence type="ECO:0000313" key="3">
    <source>
        <dbReference type="Proteomes" id="UP001158598"/>
    </source>
</evidence>
<dbReference type="RefSeq" id="WP_017365213.1">
    <property type="nucleotide sequence ID" value="NZ_OX458332.1"/>
</dbReference>
<name>A0AA35USD7_METCP</name>
<sequence>MKDKREPAKTTAVPEPGNRGESFHGPASLMPPSRKRASSRLGELPRDVGFEVYFLYGL</sequence>
<dbReference type="EMBL" id="OX458332">
    <property type="protein sequence ID" value="CAI8871860.1"/>
    <property type="molecule type" value="Genomic_DNA"/>
</dbReference>
<evidence type="ECO:0000313" key="2">
    <source>
        <dbReference type="EMBL" id="CAI8871860.1"/>
    </source>
</evidence>
<evidence type="ECO:0000256" key="1">
    <source>
        <dbReference type="SAM" id="MobiDB-lite"/>
    </source>
</evidence>
<reference evidence="2" key="1">
    <citation type="submission" date="2023-03" db="EMBL/GenBank/DDBJ databases">
        <authorList>
            <person name="Pearce D."/>
        </authorList>
    </citation>
    <scope>NUCLEOTIDE SEQUENCE</scope>
    <source>
        <strain evidence="2">Mc</strain>
    </source>
</reference>
<organism evidence="2 3">
    <name type="scientific">Methylococcus capsulatus</name>
    <dbReference type="NCBI Taxonomy" id="414"/>
    <lineage>
        <taxon>Bacteria</taxon>
        <taxon>Pseudomonadati</taxon>
        <taxon>Pseudomonadota</taxon>
        <taxon>Gammaproteobacteria</taxon>
        <taxon>Methylococcales</taxon>
        <taxon>Methylococcaceae</taxon>
        <taxon>Methylococcus</taxon>
    </lineage>
</organism>
<protein>
    <submittedName>
        <fullName evidence="2">Uncharacterized protein</fullName>
    </submittedName>
</protein>
<gene>
    <name evidence="2" type="ORF">MCNOR_2885</name>
</gene>
<dbReference type="AlphaFoldDB" id="A0AA35USD7"/>
<proteinExistence type="predicted"/>
<accession>A0AA35USD7</accession>